<organism evidence="2 3">
    <name type="scientific">Caenorhabditis auriculariae</name>
    <dbReference type="NCBI Taxonomy" id="2777116"/>
    <lineage>
        <taxon>Eukaryota</taxon>
        <taxon>Metazoa</taxon>
        <taxon>Ecdysozoa</taxon>
        <taxon>Nematoda</taxon>
        <taxon>Chromadorea</taxon>
        <taxon>Rhabditida</taxon>
        <taxon>Rhabditina</taxon>
        <taxon>Rhabditomorpha</taxon>
        <taxon>Rhabditoidea</taxon>
        <taxon>Rhabditidae</taxon>
        <taxon>Peloderinae</taxon>
        <taxon>Caenorhabditis</taxon>
    </lineage>
</organism>
<dbReference type="AlphaFoldDB" id="A0A8S1HQ09"/>
<evidence type="ECO:0000313" key="2">
    <source>
        <dbReference type="EMBL" id="CAD6198716.1"/>
    </source>
</evidence>
<evidence type="ECO:0000256" key="1">
    <source>
        <dbReference type="SAM" id="Phobius"/>
    </source>
</evidence>
<keyword evidence="1" id="KW-0472">Membrane</keyword>
<reference evidence="2" key="1">
    <citation type="submission" date="2020-10" db="EMBL/GenBank/DDBJ databases">
        <authorList>
            <person name="Kikuchi T."/>
        </authorList>
    </citation>
    <scope>NUCLEOTIDE SEQUENCE</scope>
    <source>
        <strain evidence="2">NKZ352</strain>
    </source>
</reference>
<feature type="transmembrane region" description="Helical" evidence="1">
    <location>
        <begin position="301"/>
        <end position="329"/>
    </location>
</feature>
<comment type="caution">
    <text evidence="2">The sequence shown here is derived from an EMBL/GenBank/DDBJ whole genome shotgun (WGS) entry which is preliminary data.</text>
</comment>
<accession>A0A8S1HQ09</accession>
<dbReference type="EMBL" id="CAJGYM010000136">
    <property type="protein sequence ID" value="CAD6198716.1"/>
    <property type="molecule type" value="Genomic_DNA"/>
</dbReference>
<gene>
    <name evidence="2" type="ORF">CAUJ_LOCUS14622</name>
</gene>
<dbReference type="OrthoDB" id="5828753at2759"/>
<evidence type="ECO:0000313" key="3">
    <source>
        <dbReference type="Proteomes" id="UP000835052"/>
    </source>
</evidence>
<keyword evidence="1" id="KW-1133">Transmembrane helix</keyword>
<protein>
    <submittedName>
        <fullName evidence="2">Uncharacterized protein</fullName>
    </submittedName>
</protein>
<dbReference type="Proteomes" id="UP000835052">
    <property type="component" value="Unassembled WGS sequence"/>
</dbReference>
<sequence length="423" mass="46843">MLGNRTYTEVVGFYEIISSFVQMTYDLSRLSQDLPTSERSVELNGKFEASARIQSNSSQRRLTLSRSSSIDSVATDVHLPDCFSSDELDKLSSCLSETPQCKDASHYTTLPTGVEGSYARHIPSCLAALIQRNVKNRHVSREIAGYTLWRSKYSVSSSSTWLDDETLMWTSSRDGGIFDEEAELKWEARDDGDDAEDVDDVASFRKASLAYSIASSSSSSSSFWRNHRRLSVSSSSSFIDGGQLVEDVDPADVELVQVSSEGGAEKSTSVLYDIVQAQLALWTCAFSLLYSYAWMQHRKKFLLSIFIVVPTTFFLTCAMSSLLTTIVVIGRLFSAPVNYEQYLRPRLGNAGSIDYDDRDYGGGIRQRSYSGASSVSCDDGLPKPLCRRHSGSHTSLCSRPPSVNRKLSYAYSHYNANSGDISD</sequence>
<keyword evidence="3" id="KW-1185">Reference proteome</keyword>
<proteinExistence type="predicted"/>
<name>A0A8S1HQ09_9PELO</name>
<keyword evidence="1" id="KW-0812">Transmembrane</keyword>
<feature type="transmembrane region" description="Helical" evidence="1">
    <location>
        <begin position="275"/>
        <end position="294"/>
    </location>
</feature>